<dbReference type="PROSITE" id="PS00166">
    <property type="entry name" value="ENOYL_COA_HYDRATASE"/>
    <property type="match status" value="1"/>
</dbReference>
<proteinExistence type="inferred from homology"/>
<sequence length="267" mass="29124">MLDSSMKEKAEEEEYRYIVLEKKEGVGILYINRPEAKNALNGTLVEELRLAFTRLGEDPGIRVIVITGKNRVFVAGADIKEMAGLSVSATYEIASRMKELHHQMICSTKPVIACIEGYCLGGGMELALACDIRIAAPDAVFGLPEIKLGIIPGGGGTQRLLETVGPAVASHLIFTGDFISAERAYEIKLISEIAEDVQTTALQLACRLAQGSQTALAAAKRMINGQLQQCLAGRLEAEMYEFSLLFDYPDSLEGMSAFMEKRKPVFK</sequence>
<dbReference type="CDD" id="cd06558">
    <property type="entry name" value="crotonase-like"/>
    <property type="match status" value="1"/>
</dbReference>
<evidence type="ECO:0000256" key="1">
    <source>
        <dbReference type="ARBA" id="ARBA00005254"/>
    </source>
</evidence>
<dbReference type="GO" id="GO:0016829">
    <property type="term" value="F:lyase activity"/>
    <property type="evidence" value="ECO:0007669"/>
    <property type="project" value="UniProtKB-KW"/>
</dbReference>
<comment type="caution">
    <text evidence="5">The sequence shown here is derived from an EMBL/GenBank/DDBJ whole genome shotgun (WGS) entry which is preliminary data.</text>
</comment>
<dbReference type="PANTHER" id="PTHR11941:SF169">
    <property type="entry name" value="(7AS)-7A-METHYL-1,5-DIOXO-2,3,5,6,7,7A-HEXAHYDRO-1H-INDENE-CARBOXYL-COA HYDROLASE"/>
    <property type="match status" value="1"/>
</dbReference>
<gene>
    <name evidence="5" type="ORF">ADA01nite_22040</name>
</gene>
<dbReference type="Gene3D" id="3.90.226.10">
    <property type="entry name" value="2-enoyl-CoA Hydratase, Chain A, domain 1"/>
    <property type="match status" value="1"/>
</dbReference>
<dbReference type="AlphaFoldDB" id="A0A511V729"/>
<dbReference type="InterPro" id="IPR001753">
    <property type="entry name" value="Enoyl-CoA_hydra/iso"/>
</dbReference>
<dbReference type="Pfam" id="PF00378">
    <property type="entry name" value="ECH_1"/>
    <property type="match status" value="1"/>
</dbReference>
<evidence type="ECO:0000256" key="3">
    <source>
        <dbReference type="ARBA" id="ARBA00023239"/>
    </source>
</evidence>
<protein>
    <submittedName>
        <fullName evidence="5">Crotonase</fullName>
    </submittedName>
</protein>
<dbReference type="EMBL" id="BJXX01000097">
    <property type="protein sequence ID" value="GEN34744.1"/>
    <property type="molecule type" value="Genomic_DNA"/>
</dbReference>
<dbReference type="OrthoDB" id="254175at2"/>
<dbReference type="GO" id="GO:0006635">
    <property type="term" value="P:fatty acid beta-oxidation"/>
    <property type="evidence" value="ECO:0007669"/>
    <property type="project" value="TreeGrafter"/>
</dbReference>
<dbReference type="InterPro" id="IPR018376">
    <property type="entry name" value="Enoyl-CoA_hyd/isom_CS"/>
</dbReference>
<accession>A0A511V729</accession>
<evidence type="ECO:0000313" key="6">
    <source>
        <dbReference type="Proteomes" id="UP000321157"/>
    </source>
</evidence>
<name>A0A511V729_9BACL</name>
<keyword evidence="3" id="KW-0456">Lyase</keyword>
<keyword evidence="6" id="KW-1185">Reference proteome</keyword>
<dbReference type="SUPFAM" id="SSF52096">
    <property type="entry name" value="ClpP/crotonase"/>
    <property type="match status" value="1"/>
</dbReference>
<reference evidence="5 6" key="1">
    <citation type="submission" date="2019-07" db="EMBL/GenBank/DDBJ databases">
        <title>Whole genome shotgun sequence of Aneurinibacillus danicus NBRC 102444.</title>
        <authorList>
            <person name="Hosoyama A."/>
            <person name="Uohara A."/>
            <person name="Ohji S."/>
            <person name="Ichikawa N."/>
        </authorList>
    </citation>
    <scope>NUCLEOTIDE SEQUENCE [LARGE SCALE GENOMIC DNA]</scope>
    <source>
        <strain evidence="5 6">NBRC 102444</strain>
    </source>
</reference>
<evidence type="ECO:0000256" key="4">
    <source>
        <dbReference type="RuleBase" id="RU003707"/>
    </source>
</evidence>
<keyword evidence="2" id="KW-0443">Lipid metabolism</keyword>
<dbReference type="FunFam" id="3.90.226.10:FF:000009">
    <property type="entry name" value="Carnitinyl-CoA dehydratase"/>
    <property type="match status" value="1"/>
</dbReference>
<evidence type="ECO:0000256" key="2">
    <source>
        <dbReference type="ARBA" id="ARBA00023098"/>
    </source>
</evidence>
<organism evidence="5 6">
    <name type="scientific">Aneurinibacillus danicus</name>
    <dbReference type="NCBI Taxonomy" id="267746"/>
    <lineage>
        <taxon>Bacteria</taxon>
        <taxon>Bacillati</taxon>
        <taxon>Bacillota</taxon>
        <taxon>Bacilli</taxon>
        <taxon>Bacillales</taxon>
        <taxon>Paenibacillaceae</taxon>
        <taxon>Aneurinibacillus group</taxon>
        <taxon>Aneurinibacillus</taxon>
    </lineage>
</organism>
<dbReference type="InterPro" id="IPR029045">
    <property type="entry name" value="ClpP/crotonase-like_dom_sf"/>
</dbReference>
<dbReference type="Proteomes" id="UP000321157">
    <property type="component" value="Unassembled WGS sequence"/>
</dbReference>
<dbReference type="PANTHER" id="PTHR11941">
    <property type="entry name" value="ENOYL-COA HYDRATASE-RELATED"/>
    <property type="match status" value="1"/>
</dbReference>
<evidence type="ECO:0000313" key="5">
    <source>
        <dbReference type="EMBL" id="GEN34744.1"/>
    </source>
</evidence>
<comment type="similarity">
    <text evidence="1 4">Belongs to the enoyl-CoA hydratase/isomerase family.</text>
</comment>
<dbReference type="RefSeq" id="WP_146810012.1">
    <property type="nucleotide sequence ID" value="NZ_BJXX01000097.1"/>
</dbReference>